<dbReference type="EC" id="3.5.1.94" evidence="5"/>
<evidence type="ECO:0000313" key="7">
    <source>
        <dbReference type="Proteomes" id="UP000294829"/>
    </source>
</evidence>
<gene>
    <name evidence="6" type="ORF">E2I14_07275</name>
</gene>
<comment type="catalytic activity">
    <reaction evidence="2">
        <text>4-(gamma-L-glutamylamino)butanoate + H2O = 4-aminobutanoate + L-glutamate</text>
        <dbReference type="Rhea" id="RHEA:19737"/>
        <dbReference type="ChEBI" id="CHEBI:15377"/>
        <dbReference type="ChEBI" id="CHEBI:29985"/>
        <dbReference type="ChEBI" id="CHEBI:58800"/>
        <dbReference type="ChEBI" id="CHEBI:59888"/>
        <dbReference type="EC" id="3.5.1.94"/>
    </reaction>
</comment>
<evidence type="ECO:0000256" key="2">
    <source>
        <dbReference type="ARBA" id="ARBA00052718"/>
    </source>
</evidence>
<dbReference type="InterPro" id="IPR029062">
    <property type="entry name" value="Class_I_gatase-like"/>
</dbReference>
<evidence type="ECO:0000256" key="3">
    <source>
        <dbReference type="ARBA" id="ARBA00055068"/>
    </source>
</evidence>
<name>A0A4R5W442_9BURK</name>
<accession>A0A4R5W442</accession>
<comment type="pathway">
    <text evidence="4">Amine and polyamine degradation; putrescine degradation; 4-aminobutanoate from putrescine: step 4/4.</text>
</comment>
<comment type="similarity">
    <text evidence="1">Belongs to the peptidase C26 family.</text>
</comment>
<dbReference type="OrthoDB" id="9813383at2"/>
<evidence type="ECO:0000256" key="5">
    <source>
        <dbReference type="ARBA" id="ARBA00066788"/>
    </source>
</evidence>
<dbReference type="InterPro" id="IPR011697">
    <property type="entry name" value="Peptidase_C26"/>
</dbReference>
<dbReference type="Pfam" id="PF07722">
    <property type="entry name" value="Peptidase_C26"/>
    <property type="match status" value="1"/>
</dbReference>
<reference evidence="6 7" key="1">
    <citation type="submission" date="2019-03" db="EMBL/GenBank/DDBJ databases">
        <title>Sapientia aquatica gen. nov., sp. nov., isolated from a crater lake.</title>
        <authorList>
            <person name="Felfoldi T."/>
            <person name="Szabo A."/>
            <person name="Toth E."/>
            <person name="Schumann P."/>
            <person name="Keki Z."/>
            <person name="Marialigeti K."/>
            <person name="Mathe I."/>
        </authorList>
    </citation>
    <scope>NUCLEOTIDE SEQUENCE [LARGE SCALE GENOMIC DNA]</scope>
    <source>
        <strain evidence="6 7">SA-152</strain>
    </source>
</reference>
<organism evidence="6 7">
    <name type="scientific">Sapientia aquatica</name>
    <dbReference type="NCBI Taxonomy" id="1549640"/>
    <lineage>
        <taxon>Bacteria</taxon>
        <taxon>Pseudomonadati</taxon>
        <taxon>Pseudomonadota</taxon>
        <taxon>Betaproteobacteria</taxon>
        <taxon>Burkholderiales</taxon>
        <taxon>Oxalobacteraceae</taxon>
        <taxon>Sapientia</taxon>
    </lineage>
</organism>
<dbReference type="AlphaFoldDB" id="A0A4R5W442"/>
<dbReference type="Gene3D" id="3.40.50.880">
    <property type="match status" value="1"/>
</dbReference>
<keyword evidence="6" id="KW-0378">Hydrolase</keyword>
<comment type="caution">
    <text evidence="6">The sequence shown here is derived from an EMBL/GenBank/DDBJ whole genome shotgun (WGS) entry which is preliminary data.</text>
</comment>
<evidence type="ECO:0000256" key="4">
    <source>
        <dbReference type="ARBA" id="ARBA00060634"/>
    </source>
</evidence>
<dbReference type="PANTHER" id="PTHR43235:SF1">
    <property type="entry name" value="GLUTAMINE AMIDOTRANSFERASE PB2B2.05-RELATED"/>
    <property type="match status" value="1"/>
</dbReference>
<dbReference type="EMBL" id="SMYL01000002">
    <property type="protein sequence ID" value="TDK67543.1"/>
    <property type="molecule type" value="Genomic_DNA"/>
</dbReference>
<dbReference type="GO" id="GO:0033969">
    <property type="term" value="F:gamma-glutamyl-gamma-aminobutyrate hydrolase activity"/>
    <property type="evidence" value="ECO:0007669"/>
    <property type="project" value="UniProtKB-EC"/>
</dbReference>
<comment type="function">
    <text evidence="3">Involved in the breakdown of putrescine via hydrolysis of the gamma-glutamyl linkage of gamma-glutamyl-gamma-aminobutyrate.</text>
</comment>
<proteinExistence type="inferred from homology"/>
<dbReference type="PROSITE" id="PS51273">
    <property type="entry name" value="GATASE_TYPE_1"/>
    <property type="match status" value="1"/>
</dbReference>
<dbReference type="Proteomes" id="UP000294829">
    <property type="component" value="Unassembled WGS sequence"/>
</dbReference>
<dbReference type="InterPro" id="IPR044668">
    <property type="entry name" value="PuuD-like"/>
</dbReference>
<sequence>MLKKNSQNAINLKRKPVVLMSMGAQERKGHDYQVMTVKYIKPLVEHAGCVPILAPTCFGPEDIEQYLSMVDGVYLTGAGSNIDPTLYGQANLTPEKQQDILRDQFDIPLIHAALKMGLPIFAVCRGMQEINVALGGDLHQKLYSLPGMLDHRENGDASVEEQYADVHSVRFTANSWLAKLLGQEEIMVNSLHGQGIKTLGKGVQPIGYAEDASIEAIYLPEASQFTLGVQWHPEWKAAQNPHSIKMFEAFGYACRVYAESE</sequence>
<dbReference type="GO" id="GO:0006598">
    <property type="term" value="P:polyamine catabolic process"/>
    <property type="evidence" value="ECO:0007669"/>
    <property type="project" value="TreeGrafter"/>
</dbReference>
<dbReference type="GO" id="GO:0005829">
    <property type="term" value="C:cytosol"/>
    <property type="evidence" value="ECO:0007669"/>
    <property type="project" value="TreeGrafter"/>
</dbReference>
<dbReference type="SUPFAM" id="SSF52317">
    <property type="entry name" value="Class I glutamine amidotransferase-like"/>
    <property type="match status" value="1"/>
</dbReference>
<protein>
    <recommendedName>
        <fullName evidence="5">gamma-glutamyl-gamma-aminobutyrate hydrolase</fullName>
        <ecNumber evidence="5">3.5.1.94</ecNumber>
    </recommendedName>
</protein>
<evidence type="ECO:0000256" key="1">
    <source>
        <dbReference type="ARBA" id="ARBA00011083"/>
    </source>
</evidence>
<keyword evidence="7" id="KW-1185">Reference proteome</keyword>
<dbReference type="CDD" id="cd01745">
    <property type="entry name" value="GATase1_2"/>
    <property type="match status" value="1"/>
</dbReference>
<dbReference type="FunFam" id="3.40.50.880:FF:000030">
    <property type="entry name" value="Gamma-glutamyl-gamma-aminobutyrate hydrolase PuuD"/>
    <property type="match status" value="1"/>
</dbReference>
<evidence type="ECO:0000313" key="6">
    <source>
        <dbReference type="EMBL" id="TDK67543.1"/>
    </source>
</evidence>
<dbReference type="PANTHER" id="PTHR43235">
    <property type="entry name" value="GLUTAMINE AMIDOTRANSFERASE PB2B2.05-RELATED"/>
    <property type="match status" value="1"/>
</dbReference>